<evidence type="ECO:0000313" key="2">
    <source>
        <dbReference type="Proteomes" id="UP000269669"/>
    </source>
</evidence>
<gene>
    <name evidence="1" type="ORF">EDE15_4184</name>
</gene>
<comment type="caution">
    <text evidence="1">The sequence shown here is derived from an EMBL/GenBank/DDBJ whole genome shotgun (WGS) entry which is preliminary data.</text>
</comment>
<dbReference type="OrthoDB" id="124954at2"/>
<dbReference type="EMBL" id="RSDW01000001">
    <property type="protein sequence ID" value="RSL18594.1"/>
    <property type="molecule type" value="Genomic_DNA"/>
</dbReference>
<protein>
    <submittedName>
        <fullName evidence="1">Uncharacterized protein</fullName>
    </submittedName>
</protein>
<name>A0A3R9P111_9BACT</name>
<keyword evidence="2" id="KW-1185">Reference proteome</keyword>
<accession>A0A3R9P111</accession>
<evidence type="ECO:0000313" key="1">
    <source>
        <dbReference type="EMBL" id="RSL18594.1"/>
    </source>
</evidence>
<proteinExistence type="predicted"/>
<reference evidence="1 2" key="1">
    <citation type="submission" date="2018-12" db="EMBL/GenBank/DDBJ databases">
        <title>Sequencing of bacterial isolates from soil warming experiment in Harvard Forest, Massachusetts, USA.</title>
        <authorList>
            <person name="Deangelis K."/>
        </authorList>
    </citation>
    <scope>NUCLEOTIDE SEQUENCE [LARGE SCALE GENOMIC DNA]</scope>
    <source>
        <strain evidence="1 2">EB153</strain>
    </source>
</reference>
<dbReference type="AlphaFoldDB" id="A0A3R9P111"/>
<dbReference type="Proteomes" id="UP000269669">
    <property type="component" value="Unassembled WGS sequence"/>
</dbReference>
<organism evidence="1 2">
    <name type="scientific">Edaphobacter aggregans</name>
    <dbReference type="NCBI Taxonomy" id="570835"/>
    <lineage>
        <taxon>Bacteria</taxon>
        <taxon>Pseudomonadati</taxon>
        <taxon>Acidobacteriota</taxon>
        <taxon>Terriglobia</taxon>
        <taxon>Terriglobales</taxon>
        <taxon>Acidobacteriaceae</taxon>
        <taxon>Edaphobacter</taxon>
    </lineage>
</organism>
<sequence>MHTQRRYSKRELLGRLRIDYLFSNDQLPGITPESSRWEVLAAFLKAGDARAERLIETEGGMIFLQSIPKRPNTGAIYVYNESLRVFLWLRFDRDDDLNGPDFDRAVWAYRLLKWVDLGSDRLVRVGHA</sequence>
<dbReference type="RefSeq" id="WP_125486938.1">
    <property type="nucleotide sequence ID" value="NZ_RSDW01000001.1"/>
</dbReference>